<keyword evidence="1" id="KW-0812">Transmembrane</keyword>
<keyword evidence="1" id="KW-0472">Membrane</keyword>
<accession>A0A6M6JN83</accession>
<organism evidence="2 3">
    <name type="scientific">Pseudonocardia broussonetiae</name>
    <dbReference type="NCBI Taxonomy" id="2736640"/>
    <lineage>
        <taxon>Bacteria</taxon>
        <taxon>Bacillati</taxon>
        <taxon>Actinomycetota</taxon>
        <taxon>Actinomycetes</taxon>
        <taxon>Pseudonocardiales</taxon>
        <taxon>Pseudonocardiaceae</taxon>
        <taxon>Pseudonocardia</taxon>
    </lineage>
</organism>
<evidence type="ECO:0000313" key="3">
    <source>
        <dbReference type="Proteomes" id="UP000505377"/>
    </source>
</evidence>
<name>A0A6M6JN83_9PSEU</name>
<feature type="transmembrane region" description="Helical" evidence="1">
    <location>
        <begin position="6"/>
        <end position="27"/>
    </location>
</feature>
<dbReference type="KEGG" id="pbro:HOP40_25765"/>
<sequence>MLWLFAQIWVWLIVALALGVLAGWLFWARPLRRRVAELEATRGQAPPARTAA</sequence>
<dbReference type="EMBL" id="CP053564">
    <property type="protein sequence ID" value="QJY48766.1"/>
    <property type="molecule type" value="Genomic_DNA"/>
</dbReference>
<gene>
    <name evidence="2" type="ORF">HOP40_25765</name>
</gene>
<keyword evidence="1" id="KW-1133">Transmembrane helix</keyword>
<evidence type="ECO:0000256" key="1">
    <source>
        <dbReference type="SAM" id="Phobius"/>
    </source>
</evidence>
<dbReference type="Proteomes" id="UP000505377">
    <property type="component" value="Chromosome"/>
</dbReference>
<dbReference type="RefSeq" id="WP_172162978.1">
    <property type="nucleotide sequence ID" value="NZ_CP053564.1"/>
</dbReference>
<keyword evidence="3" id="KW-1185">Reference proteome</keyword>
<protein>
    <submittedName>
        <fullName evidence="2">Uncharacterized protein</fullName>
    </submittedName>
</protein>
<dbReference type="AlphaFoldDB" id="A0A6M6JN83"/>
<evidence type="ECO:0000313" key="2">
    <source>
        <dbReference type="EMBL" id="QJY48766.1"/>
    </source>
</evidence>
<reference evidence="2 3" key="1">
    <citation type="submission" date="2020-05" db="EMBL/GenBank/DDBJ databases">
        <authorList>
            <person name="Mo P."/>
        </authorList>
    </citation>
    <scope>NUCLEOTIDE SEQUENCE [LARGE SCALE GENOMIC DNA]</scope>
    <source>
        <strain evidence="2 3">Gen01</strain>
    </source>
</reference>
<proteinExistence type="predicted"/>